<dbReference type="Gene3D" id="3.10.560.10">
    <property type="entry name" value="Outer membrane lipoprotein wza domain like"/>
    <property type="match status" value="1"/>
</dbReference>
<dbReference type="GO" id="GO:0015159">
    <property type="term" value="F:polysaccharide transmembrane transporter activity"/>
    <property type="evidence" value="ECO:0007669"/>
    <property type="project" value="InterPro"/>
</dbReference>
<dbReference type="PANTHER" id="PTHR33619:SF3">
    <property type="entry name" value="POLYSACCHARIDE EXPORT PROTEIN GFCE-RELATED"/>
    <property type="match status" value="1"/>
</dbReference>
<feature type="domain" description="Polysaccharide export protein N-terminal" evidence="3">
    <location>
        <begin position="46"/>
        <end position="144"/>
    </location>
</feature>
<keyword evidence="5" id="KW-1185">Reference proteome</keyword>
<keyword evidence="1" id="KW-0732">Signal</keyword>
<dbReference type="InterPro" id="IPR049712">
    <property type="entry name" value="Poly_export"/>
</dbReference>
<dbReference type="OrthoDB" id="1445882at2"/>
<proteinExistence type="predicted"/>
<dbReference type="RefSeq" id="WP_054731183.1">
    <property type="nucleotide sequence ID" value="NZ_CP012898.1"/>
</dbReference>
<keyword evidence="4" id="KW-0813">Transport</keyword>
<sequence>MTKQLFLFTCVIISVLCSSCITNKDVVYLQDKGTTINDSILIKELSKPYRVQINDILSINVKALDEELVAIFNPSTSVNNSSANQGQSGLYFNGFTVDLHGNIKFPILGEINVLGFTIKEIEEKVKDELTKQYFKETAELFVTVKLAGLRYTTIGEVGTGVHTLFQDRVNIIEALANAGDITQTGDRRDVLIVRQYPDGQKIHHIDLTDIAAMQSPYYYIQPNDIILVKPLRRKSLGAGQTVIQNVTTIASILSVLISTYFLTRNL</sequence>
<evidence type="ECO:0000313" key="5">
    <source>
        <dbReference type="Proteomes" id="UP000057981"/>
    </source>
</evidence>
<accession>A0A0P0D9C5</accession>
<dbReference type="InterPro" id="IPR003715">
    <property type="entry name" value="Poly_export_N"/>
</dbReference>
<reference evidence="4 5" key="1">
    <citation type="submission" date="2015-10" db="EMBL/GenBank/DDBJ databases">
        <authorList>
            <person name="Gilbert D.G."/>
        </authorList>
    </citation>
    <scope>NUCLEOTIDE SEQUENCE [LARGE SCALE GENOMIC DNA]</scope>
    <source>
        <strain evidence="5">HZ-22</strain>
    </source>
</reference>
<evidence type="ECO:0000313" key="4">
    <source>
        <dbReference type="EMBL" id="ALJ06745.1"/>
    </source>
</evidence>
<gene>
    <name evidence="4" type="ORF">APS56_05410</name>
</gene>
<dbReference type="STRING" id="1736674.APS56_05410"/>
<dbReference type="EMBL" id="CP012898">
    <property type="protein sequence ID" value="ALJ06745.1"/>
    <property type="molecule type" value="Genomic_DNA"/>
</dbReference>
<feature type="transmembrane region" description="Helical" evidence="2">
    <location>
        <begin position="242"/>
        <end position="262"/>
    </location>
</feature>
<organism evidence="4 5">
    <name type="scientific">Pseudalgibacter alginicilyticus</name>
    <dbReference type="NCBI Taxonomy" id="1736674"/>
    <lineage>
        <taxon>Bacteria</taxon>
        <taxon>Pseudomonadati</taxon>
        <taxon>Bacteroidota</taxon>
        <taxon>Flavobacteriia</taxon>
        <taxon>Flavobacteriales</taxon>
        <taxon>Flavobacteriaceae</taxon>
        <taxon>Pseudalgibacter</taxon>
    </lineage>
</organism>
<protein>
    <submittedName>
        <fullName evidence="4">Sugar transporter</fullName>
    </submittedName>
</protein>
<dbReference type="PANTHER" id="PTHR33619">
    <property type="entry name" value="POLYSACCHARIDE EXPORT PROTEIN GFCE-RELATED"/>
    <property type="match status" value="1"/>
</dbReference>
<dbReference type="Pfam" id="PF02563">
    <property type="entry name" value="Poly_export"/>
    <property type="match status" value="1"/>
</dbReference>
<dbReference type="AlphaFoldDB" id="A0A0P0D9C5"/>
<dbReference type="Proteomes" id="UP000057981">
    <property type="component" value="Chromosome"/>
</dbReference>
<keyword evidence="2" id="KW-0472">Membrane</keyword>
<dbReference type="Gene3D" id="3.30.1950.10">
    <property type="entry name" value="wza like domain"/>
    <property type="match status" value="1"/>
</dbReference>
<evidence type="ECO:0000259" key="3">
    <source>
        <dbReference type="Pfam" id="PF02563"/>
    </source>
</evidence>
<name>A0A0P0D9C5_9FLAO</name>
<evidence type="ECO:0000256" key="1">
    <source>
        <dbReference type="ARBA" id="ARBA00022729"/>
    </source>
</evidence>
<keyword evidence="2" id="KW-0812">Transmembrane</keyword>
<keyword evidence="2" id="KW-1133">Transmembrane helix</keyword>
<evidence type="ECO:0000256" key="2">
    <source>
        <dbReference type="SAM" id="Phobius"/>
    </source>
</evidence>
<keyword evidence="4" id="KW-0762">Sugar transport</keyword>
<dbReference type="KEGG" id="ahz:APS56_05410"/>